<evidence type="ECO:0008006" key="3">
    <source>
        <dbReference type="Google" id="ProtNLM"/>
    </source>
</evidence>
<accession>D5MFL7</accession>
<dbReference type="STRING" id="671143.DAMO_1488"/>
<gene>
    <name evidence="1" type="ORF">DAMO_1488</name>
</gene>
<evidence type="ECO:0000313" key="1">
    <source>
        <dbReference type="EMBL" id="CBE68548.1"/>
    </source>
</evidence>
<organism evidence="1 2">
    <name type="scientific">Methylomirabilis oxygeniifera</name>
    <dbReference type="NCBI Taxonomy" id="671143"/>
    <lineage>
        <taxon>Bacteria</taxon>
        <taxon>Candidatus Methylomirabilota</taxon>
        <taxon>Candidatus Methylomirabilia</taxon>
        <taxon>Candidatus Methylomirabilales</taxon>
        <taxon>Candidatus Methylomirabilaceae</taxon>
        <taxon>Candidatus Methylomirabilis</taxon>
    </lineage>
</organism>
<dbReference type="Proteomes" id="UP000006898">
    <property type="component" value="Chromosome"/>
</dbReference>
<dbReference type="KEGG" id="mox:DAMO_1488"/>
<protein>
    <recommendedName>
        <fullName evidence="3">Transposase</fullName>
    </recommendedName>
</protein>
<dbReference type="AlphaFoldDB" id="D5MFL7"/>
<dbReference type="eggNOG" id="ENOG502ZGT1">
    <property type="taxonomic scope" value="Bacteria"/>
</dbReference>
<dbReference type="EMBL" id="FP565575">
    <property type="protein sequence ID" value="CBE68548.1"/>
    <property type="molecule type" value="Genomic_DNA"/>
</dbReference>
<dbReference type="HOGENOM" id="CLU_2841615_0_0_0"/>
<evidence type="ECO:0000313" key="2">
    <source>
        <dbReference type="Proteomes" id="UP000006898"/>
    </source>
</evidence>
<sequence length="65" mass="7194">MPDYRLRVEAEYEAIEGALSALPDRPLSTLSRLELAGVAALLHNFYNGIENVLKQVFQAKALPIP</sequence>
<name>D5MFL7_METO1</name>
<proteinExistence type="predicted"/>
<reference evidence="1 2" key="1">
    <citation type="journal article" date="2010" name="Nature">
        <title>Nitrite-driven anaerobic methane oxidation by oxygenic bacteria.</title>
        <authorList>
            <person name="Ettwig K.F."/>
            <person name="Butler M.K."/>
            <person name="Le Paslier D."/>
            <person name="Pelletier E."/>
            <person name="Mangenot S."/>
            <person name="Kuypers M.M.M."/>
            <person name="Schreiber F."/>
            <person name="Dutilh B.E."/>
            <person name="Zedelius J."/>
            <person name="de Beer D."/>
            <person name="Gloerich J."/>
            <person name="Wessels H.J.C.T."/>
            <person name="van Allen T."/>
            <person name="Luesken F."/>
            <person name="Wu M."/>
            <person name="van de Pas-Schoonen K.T."/>
            <person name="Op den Camp H.J.M."/>
            <person name="Janssen-Megens E.M."/>
            <person name="Francoijs K-J."/>
            <person name="Stunnenberg H."/>
            <person name="Weissenbach J."/>
            <person name="Jetten M.S.M."/>
            <person name="Strous M."/>
        </authorList>
    </citation>
    <scope>NUCLEOTIDE SEQUENCE [LARGE SCALE GENOMIC DNA]</scope>
</reference>